<dbReference type="Pfam" id="PF13349">
    <property type="entry name" value="DUF4097"/>
    <property type="match status" value="1"/>
</dbReference>
<sequence>MLTTTPLLAQISTGGGGRSVSQTKQAATYKAKLGNSKDNKVIITMTQGSVQIVGHNSDEVVIDGGKYTPPPARAAGLKPLYNTAEDNTEIGLSVTKEGNTMRITQASRQDNKYTIKVPKNASVMYQETSWGGSNITLSDIDGEVELKLNSAGATLNNVSGPVVASSTSGDFIIKYDKVNQNKPNSISTVSGIIDLTLPANTKADFKLKTITGEVYTDFDMNLLNANRDGLSRVGGNNKVDGKTNGGGVEMSLYSISNNIYIRKAK</sequence>
<evidence type="ECO:0000313" key="2">
    <source>
        <dbReference type="EMBL" id="MBW7467056.1"/>
    </source>
</evidence>
<reference evidence="2 3" key="1">
    <citation type="journal article" date="2016" name="Int. J. Syst. Evol. Microbiol.">
        <title>Pontibacter aydingkolensis sp. nov., isolated from soil of a salt lake.</title>
        <authorList>
            <person name="Osman G."/>
            <person name="Zhang T."/>
            <person name="Lou K."/>
            <person name="Gao Y."/>
            <person name="Chang W."/>
            <person name="Lin Q."/>
            <person name="Yang H.M."/>
            <person name="Huo X.D."/>
            <person name="Wang N."/>
        </authorList>
    </citation>
    <scope>NUCLEOTIDE SEQUENCE [LARGE SCALE GENOMIC DNA]</scope>
    <source>
        <strain evidence="2 3">KACC 19255</strain>
    </source>
</reference>
<comment type="caution">
    <text evidence="2">The sequence shown here is derived from an EMBL/GenBank/DDBJ whole genome shotgun (WGS) entry which is preliminary data.</text>
</comment>
<dbReference type="InterPro" id="IPR025164">
    <property type="entry name" value="Toastrack_DUF4097"/>
</dbReference>
<dbReference type="EMBL" id="JAHYXK010000005">
    <property type="protein sequence ID" value="MBW7467056.1"/>
    <property type="molecule type" value="Genomic_DNA"/>
</dbReference>
<proteinExistence type="predicted"/>
<accession>A0ABS7CTP9</accession>
<evidence type="ECO:0000313" key="3">
    <source>
        <dbReference type="Proteomes" id="UP000813018"/>
    </source>
</evidence>
<keyword evidence="3" id="KW-1185">Reference proteome</keyword>
<protein>
    <submittedName>
        <fullName evidence="2">DUF4097 domain-containing protein</fullName>
    </submittedName>
</protein>
<gene>
    <name evidence="2" type="ORF">K0O23_08240</name>
</gene>
<name>A0ABS7CTP9_9BACT</name>
<dbReference type="Proteomes" id="UP000813018">
    <property type="component" value="Unassembled WGS sequence"/>
</dbReference>
<organism evidence="2 3">
    <name type="scientific">Pontibacter aydingkolensis</name>
    <dbReference type="NCBI Taxonomy" id="1911536"/>
    <lineage>
        <taxon>Bacteria</taxon>
        <taxon>Pseudomonadati</taxon>
        <taxon>Bacteroidota</taxon>
        <taxon>Cytophagia</taxon>
        <taxon>Cytophagales</taxon>
        <taxon>Hymenobacteraceae</taxon>
        <taxon>Pontibacter</taxon>
    </lineage>
</organism>
<evidence type="ECO:0000259" key="1">
    <source>
        <dbReference type="Pfam" id="PF13349"/>
    </source>
</evidence>
<feature type="domain" description="DUF4097" evidence="1">
    <location>
        <begin position="143"/>
        <end position="234"/>
    </location>
</feature>